<proteinExistence type="predicted"/>
<dbReference type="InterPro" id="IPR007278">
    <property type="entry name" value="DUF397"/>
</dbReference>
<comment type="caution">
    <text evidence="2">The sequence shown here is derived from an EMBL/GenBank/DDBJ whole genome shotgun (WGS) entry which is preliminary data.</text>
</comment>
<evidence type="ECO:0000313" key="3">
    <source>
        <dbReference type="Proteomes" id="UP001501009"/>
    </source>
</evidence>
<protein>
    <recommendedName>
        <fullName evidence="1">DUF397 domain-containing protein</fullName>
    </recommendedName>
</protein>
<dbReference type="Proteomes" id="UP001501009">
    <property type="component" value="Unassembled WGS sequence"/>
</dbReference>
<dbReference type="RefSeq" id="WP_275778680.1">
    <property type="nucleotide sequence ID" value="NZ_BAABDE010000047.1"/>
</dbReference>
<feature type="domain" description="DUF397" evidence="1">
    <location>
        <begin position="12"/>
        <end position="66"/>
    </location>
</feature>
<dbReference type="Pfam" id="PF04149">
    <property type="entry name" value="DUF397"/>
    <property type="match status" value="1"/>
</dbReference>
<evidence type="ECO:0000313" key="2">
    <source>
        <dbReference type="EMBL" id="GAA3844423.1"/>
    </source>
</evidence>
<accession>A0ABP7JH91</accession>
<reference evidence="3" key="1">
    <citation type="journal article" date="2019" name="Int. J. Syst. Evol. Microbiol.">
        <title>The Global Catalogue of Microorganisms (GCM) 10K type strain sequencing project: providing services to taxonomists for standard genome sequencing and annotation.</title>
        <authorList>
            <consortium name="The Broad Institute Genomics Platform"/>
            <consortium name="The Broad Institute Genome Sequencing Center for Infectious Disease"/>
            <person name="Wu L."/>
            <person name="Ma J."/>
        </authorList>
    </citation>
    <scope>NUCLEOTIDE SEQUENCE [LARGE SCALE GENOMIC DNA]</scope>
    <source>
        <strain evidence="3">JCM 17138</strain>
    </source>
</reference>
<name>A0ABP7JH91_9ACTN</name>
<dbReference type="EMBL" id="BAABDE010000047">
    <property type="protein sequence ID" value="GAA3844423.1"/>
    <property type="molecule type" value="Genomic_DNA"/>
</dbReference>
<sequence length="68" mass="7439">MRNIPDYDLSTAVWRKSSYSGGGGGNCLEIADDHPALVPVRDSKSPHGPKLVFRTEAWSAFVENLKHG</sequence>
<keyword evidence="3" id="KW-1185">Reference proteome</keyword>
<organism evidence="2 3">
    <name type="scientific">Streptomyces coacervatus</name>
    <dbReference type="NCBI Taxonomy" id="647381"/>
    <lineage>
        <taxon>Bacteria</taxon>
        <taxon>Bacillati</taxon>
        <taxon>Actinomycetota</taxon>
        <taxon>Actinomycetes</taxon>
        <taxon>Kitasatosporales</taxon>
        <taxon>Streptomycetaceae</taxon>
        <taxon>Streptomyces</taxon>
    </lineage>
</organism>
<gene>
    <name evidence="2" type="ORF">GCM10022403_090400</name>
</gene>
<evidence type="ECO:0000259" key="1">
    <source>
        <dbReference type="Pfam" id="PF04149"/>
    </source>
</evidence>